<evidence type="ECO:0000313" key="4">
    <source>
        <dbReference type="Proteomes" id="UP000462055"/>
    </source>
</evidence>
<keyword evidence="1" id="KW-0418">Kinase</keyword>
<dbReference type="AlphaFoldDB" id="A0A6I4M2F5"/>
<keyword evidence="1" id="KW-0808">Transferase</keyword>
<dbReference type="GO" id="GO:0004674">
    <property type="term" value="F:protein serine/threonine kinase activity"/>
    <property type="evidence" value="ECO:0007669"/>
    <property type="project" value="UniProtKB-KW"/>
</dbReference>
<dbReference type="CDD" id="cd16936">
    <property type="entry name" value="HATPase_RsbW-like"/>
    <property type="match status" value="1"/>
</dbReference>
<feature type="domain" description="Histidine kinase/HSP90-like ATPase" evidence="2">
    <location>
        <begin position="39"/>
        <end position="135"/>
    </location>
</feature>
<organism evidence="3 4">
    <name type="scientific">Actinomadura physcomitrii</name>
    <dbReference type="NCBI Taxonomy" id="2650748"/>
    <lineage>
        <taxon>Bacteria</taxon>
        <taxon>Bacillati</taxon>
        <taxon>Actinomycetota</taxon>
        <taxon>Actinomycetes</taxon>
        <taxon>Streptosporangiales</taxon>
        <taxon>Thermomonosporaceae</taxon>
        <taxon>Actinomadura</taxon>
    </lineage>
</organism>
<dbReference type="Proteomes" id="UP000462055">
    <property type="component" value="Unassembled WGS sequence"/>
</dbReference>
<keyword evidence="4" id="KW-1185">Reference proteome</keyword>
<sequence>MVISMGCLDGDESGAAWGAEVIRGGGCVVWALPTDATCAAFARARVGATMRALRMPDVLVRDAATMVSELATNTYRHAPGTSAELYAYRTGERARIVVKVFDGAPWKGAVRPGPPSSPLDEGGRGFELVKALAWEHGGFWGVHRSRSRLAFAPVAGKAAYFGLPMPGVALPVPRKDPAEAARELEAALGGRGLRPLHRCEGWGMAVLSVRAEITVWARRHGFVVTMPSVGTVRYPLWEVTEVAEAIVRCGEDLDAR</sequence>
<proteinExistence type="predicted"/>
<reference evidence="3" key="1">
    <citation type="submission" date="2019-12" db="EMBL/GenBank/DDBJ databases">
        <title>Actinomadura physcomitrii sp. nov., a novel actinomycete isolated from moss [Physcomitrium sphaericum (Ludw) Fuernr].</title>
        <authorList>
            <person name="Zhuang X."/>
        </authorList>
    </citation>
    <scope>NUCLEOTIDE SEQUENCE [LARGE SCALE GENOMIC DNA]</scope>
    <source>
        <strain evidence="3">LD22</strain>
    </source>
</reference>
<evidence type="ECO:0000313" key="3">
    <source>
        <dbReference type="EMBL" id="MWA00158.1"/>
    </source>
</evidence>
<comment type="caution">
    <text evidence="3">The sequence shown here is derived from an EMBL/GenBank/DDBJ whole genome shotgun (WGS) entry which is preliminary data.</text>
</comment>
<evidence type="ECO:0000259" key="2">
    <source>
        <dbReference type="Pfam" id="PF13581"/>
    </source>
</evidence>
<evidence type="ECO:0000256" key="1">
    <source>
        <dbReference type="ARBA" id="ARBA00022527"/>
    </source>
</evidence>
<keyword evidence="1" id="KW-0723">Serine/threonine-protein kinase</keyword>
<dbReference type="PANTHER" id="PTHR35526">
    <property type="entry name" value="ANTI-SIGMA-F FACTOR RSBW-RELATED"/>
    <property type="match status" value="1"/>
</dbReference>
<dbReference type="InterPro" id="IPR036890">
    <property type="entry name" value="HATPase_C_sf"/>
</dbReference>
<dbReference type="Gene3D" id="3.30.565.10">
    <property type="entry name" value="Histidine kinase-like ATPase, C-terminal domain"/>
    <property type="match status" value="1"/>
</dbReference>
<dbReference type="PANTHER" id="PTHR35526:SF3">
    <property type="entry name" value="ANTI-SIGMA-F FACTOR RSBW"/>
    <property type="match status" value="1"/>
</dbReference>
<dbReference type="InterPro" id="IPR050267">
    <property type="entry name" value="Anti-sigma-factor_SerPK"/>
</dbReference>
<dbReference type="EMBL" id="WBMS02000004">
    <property type="protein sequence ID" value="MWA00158.1"/>
    <property type="molecule type" value="Genomic_DNA"/>
</dbReference>
<dbReference type="InterPro" id="IPR003594">
    <property type="entry name" value="HATPase_dom"/>
</dbReference>
<protein>
    <recommendedName>
        <fullName evidence="2">Histidine kinase/HSP90-like ATPase domain-containing protein</fullName>
    </recommendedName>
</protein>
<name>A0A6I4M2F5_9ACTN</name>
<gene>
    <name evidence="3" type="ORF">F8568_007175</name>
</gene>
<dbReference type="Pfam" id="PF13581">
    <property type="entry name" value="HATPase_c_2"/>
    <property type="match status" value="1"/>
</dbReference>
<accession>A0A6I4M2F5</accession>